<proteinExistence type="predicted"/>
<protein>
    <submittedName>
        <fullName evidence="2">Heat shock 70 kDa protein 14</fullName>
    </submittedName>
</protein>
<evidence type="ECO:0000313" key="3">
    <source>
        <dbReference type="Proteomes" id="UP001412067"/>
    </source>
</evidence>
<dbReference type="PANTHER" id="PTHR32444:SF242">
    <property type="entry name" value="G-TYPE LECTIN S-RECEPTOR-LIKE SERINE_THREONINE-PROTEIN KINASE RKS1"/>
    <property type="match status" value="1"/>
</dbReference>
<dbReference type="CDD" id="cd01098">
    <property type="entry name" value="PAN_AP_plant"/>
    <property type="match status" value="1"/>
</dbReference>
<keyword evidence="2" id="KW-0346">Stress response</keyword>
<dbReference type="EMBL" id="JBBWWR010000018">
    <property type="protein sequence ID" value="KAK8943530.1"/>
    <property type="molecule type" value="Genomic_DNA"/>
</dbReference>
<organism evidence="2 3">
    <name type="scientific">Platanthera guangdongensis</name>
    <dbReference type="NCBI Taxonomy" id="2320717"/>
    <lineage>
        <taxon>Eukaryota</taxon>
        <taxon>Viridiplantae</taxon>
        <taxon>Streptophyta</taxon>
        <taxon>Embryophyta</taxon>
        <taxon>Tracheophyta</taxon>
        <taxon>Spermatophyta</taxon>
        <taxon>Magnoliopsida</taxon>
        <taxon>Liliopsida</taxon>
        <taxon>Asparagales</taxon>
        <taxon>Orchidaceae</taxon>
        <taxon>Orchidoideae</taxon>
        <taxon>Orchideae</taxon>
        <taxon>Orchidinae</taxon>
        <taxon>Platanthera</taxon>
    </lineage>
</organism>
<dbReference type="Proteomes" id="UP001412067">
    <property type="component" value="Unassembled WGS sequence"/>
</dbReference>
<dbReference type="PANTHER" id="PTHR32444">
    <property type="entry name" value="BULB-TYPE LECTIN DOMAIN-CONTAINING PROTEIN"/>
    <property type="match status" value="1"/>
</dbReference>
<name>A0ABR2LKZ8_9ASPA</name>
<dbReference type="PROSITE" id="PS50948">
    <property type="entry name" value="PAN"/>
    <property type="match status" value="1"/>
</dbReference>
<evidence type="ECO:0000259" key="1">
    <source>
        <dbReference type="PROSITE" id="PS50948"/>
    </source>
</evidence>
<accession>A0ABR2LKZ8</accession>
<feature type="domain" description="Apple" evidence="1">
    <location>
        <begin position="1"/>
        <end position="77"/>
    </location>
</feature>
<dbReference type="InterPro" id="IPR003609">
    <property type="entry name" value="Pan_app"/>
</dbReference>
<reference evidence="2 3" key="1">
    <citation type="journal article" date="2022" name="Nat. Plants">
        <title>Genomes of leafy and leafless Platanthera orchids illuminate the evolution of mycoheterotrophy.</title>
        <authorList>
            <person name="Li M.H."/>
            <person name="Liu K.W."/>
            <person name="Li Z."/>
            <person name="Lu H.C."/>
            <person name="Ye Q.L."/>
            <person name="Zhang D."/>
            <person name="Wang J.Y."/>
            <person name="Li Y.F."/>
            <person name="Zhong Z.M."/>
            <person name="Liu X."/>
            <person name="Yu X."/>
            <person name="Liu D.K."/>
            <person name="Tu X.D."/>
            <person name="Liu B."/>
            <person name="Hao Y."/>
            <person name="Liao X.Y."/>
            <person name="Jiang Y.T."/>
            <person name="Sun W.H."/>
            <person name="Chen J."/>
            <person name="Chen Y.Q."/>
            <person name="Ai Y."/>
            <person name="Zhai J.W."/>
            <person name="Wu S.S."/>
            <person name="Zhou Z."/>
            <person name="Hsiao Y.Y."/>
            <person name="Wu W.L."/>
            <person name="Chen Y.Y."/>
            <person name="Lin Y.F."/>
            <person name="Hsu J.L."/>
            <person name="Li C.Y."/>
            <person name="Wang Z.W."/>
            <person name="Zhao X."/>
            <person name="Zhong W.Y."/>
            <person name="Ma X.K."/>
            <person name="Ma L."/>
            <person name="Huang J."/>
            <person name="Chen G.Z."/>
            <person name="Huang M.Z."/>
            <person name="Huang L."/>
            <person name="Peng D.H."/>
            <person name="Luo Y.B."/>
            <person name="Zou S.Q."/>
            <person name="Chen S.P."/>
            <person name="Lan S."/>
            <person name="Tsai W.C."/>
            <person name="Van de Peer Y."/>
            <person name="Liu Z.J."/>
        </authorList>
    </citation>
    <scope>NUCLEOTIDE SEQUENCE [LARGE SCALE GENOMIC DNA]</scope>
    <source>
        <strain evidence="2">Lor288</strain>
    </source>
</reference>
<dbReference type="SMART" id="SM00473">
    <property type="entry name" value="PAN_AP"/>
    <property type="match status" value="1"/>
</dbReference>
<keyword evidence="3" id="KW-1185">Reference proteome</keyword>
<evidence type="ECO:0000313" key="2">
    <source>
        <dbReference type="EMBL" id="KAK8943530.1"/>
    </source>
</evidence>
<dbReference type="Pfam" id="PF08276">
    <property type="entry name" value="PAN_2"/>
    <property type="match status" value="1"/>
</dbReference>
<comment type="caution">
    <text evidence="2">The sequence shown here is derived from an EMBL/GenBank/DDBJ whole genome shotgun (WGS) entry which is preliminary data.</text>
</comment>
<sequence>MTDKIYQLQGVKLQDLEDRVTEREVVNLSSCQEVCLEKCSCRAYTFLDVIGCMIWVVDLVDITVFSVGGYDLYLRLAPGEFSQAATRKKNPNDHACGACDLPESDQLNVAFIDVGHASMQVCITGFRKGQLKILAHSYD</sequence>
<dbReference type="SUPFAM" id="SSF57414">
    <property type="entry name" value="Hairpin loop containing domain-like"/>
    <property type="match status" value="1"/>
</dbReference>
<gene>
    <name evidence="2" type="primary">HSP70-14</name>
    <name evidence="2" type="ORF">KSP40_PGU008984</name>
</gene>